<evidence type="ECO:0000256" key="3">
    <source>
        <dbReference type="ARBA" id="ARBA00007164"/>
    </source>
</evidence>
<evidence type="ECO:0000256" key="4">
    <source>
        <dbReference type="ARBA" id="ARBA00012448"/>
    </source>
</evidence>
<keyword evidence="10" id="KW-0573">Peptidoglycan synthesis</keyword>
<dbReference type="SUPFAM" id="SSF56601">
    <property type="entry name" value="beta-lactamase/transpeptidase-like"/>
    <property type="match status" value="1"/>
</dbReference>
<organism evidence="16 17">
    <name type="scientific">Marinobacter shengliensis</name>
    <dbReference type="NCBI Taxonomy" id="1389223"/>
    <lineage>
        <taxon>Bacteria</taxon>
        <taxon>Pseudomonadati</taxon>
        <taxon>Pseudomonadota</taxon>
        <taxon>Gammaproteobacteria</taxon>
        <taxon>Pseudomonadales</taxon>
        <taxon>Marinobacteraceae</taxon>
        <taxon>Marinobacter</taxon>
    </lineage>
</organism>
<gene>
    <name evidence="16" type="ORF">ACE05E_14490</name>
</gene>
<dbReference type="SUPFAM" id="SSF69189">
    <property type="entry name" value="Penicillin-binding protein associated domain"/>
    <property type="match status" value="1"/>
</dbReference>
<dbReference type="Pfam" id="PF07943">
    <property type="entry name" value="PBP5_C"/>
    <property type="match status" value="1"/>
</dbReference>
<keyword evidence="8 16" id="KW-0378">Hydrolase</keyword>
<feature type="chain" id="PRO_5046004600" description="serine-type D-Ala-D-Ala carboxypeptidase" evidence="14">
    <location>
        <begin position="27"/>
        <end position="388"/>
    </location>
</feature>
<evidence type="ECO:0000256" key="8">
    <source>
        <dbReference type="ARBA" id="ARBA00022801"/>
    </source>
</evidence>
<evidence type="ECO:0000256" key="10">
    <source>
        <dbReference type="ARBA" id="ARBA00022984"/>
    </source>
</evidence>
<dbReference type="EC" id="3.4.16.4" evidence="4"/>
<evidence type="ECO:0000256" key="5">
    <source>
        <dbReference type="ARBA" id="ARBA00022645"/>
    </source>
</evidence>
<dbReference type="Gene3D" id="3.40.710.10">
    <property type="entry name" value="DD-peptidase/beta-lactamase superfamily"/>
    <property type="match status" value="1"/>
</dbReference>
<dbReference type="Gene3D" id="2.60.410.10">
    <property type="entry name" value="D-Ala-D-Ala carboxypeptidase, C-terminal domain"/>
    <property type="match status" value="1"/>
</dbReference>
<comment type="catalytic activity">
    <reaction evidence="12">
        <text>Preferential cleavage: (Ac)2-L-Lys-D-Ala-|-D-Ala. Also transpeptidation of peptidyl-alanyl moieties that are N-acyl substituents of D-alanine.</text>
        <dbReference type="EC" id="3.4.16.4"/>
    </reaction>
</comment>
<evidence type="ECO:0000256" key="1">
    <source>
        <dbReference type="ARBA" id="ARBA00003217"/>
    </source>
</evidence>
<evidence type="ECO:0000256" key="9">
    <source>
        <dbReference type="ARBA" id="ARBA00022960"/>
    </source>
</evidence>
<reference evidence="16 17" key="1">
    <citation type="submission" date="2024-09" db="EMBL/GenBank/DDBJ databases">
        <title>Draft genome sequences of 6 high pH adapted Marinobacter shengliensis sp. isolated from Mariana forearc serpentinite mud volcanoes.</title>
        <authorList>
            <person name="Elkassas S."/>
            <person name="Serres M."/>
            <person name="Michael N."/>
            <person name="Amina P."/>
            <person name="Teodora Z."/>
            <person name="Julie H."/>
        </authorList>
    </citation>
    <scope>NUCLEOTIDE SEQUENCE [LARGE SCALE GENOMIC DNA]</scope>
    <source>
        <strain evidence="16 17">EB4</strain>
    </source>
</reference>
<comment type="caution">
    <text evidence="16">The sequence shown here is derived from an EMBL/GenBank/DDBJ whole genome shotgun (WGS) entry which is preliminary data.</text>
</comment>
<dbReference type="InterPro" id="IPR012907">
    <property type="entry name" value="Peptidase_S11_C"/>
</dbReference>
<proteinExistence type="inferred from homology"/>
<feature type="signal peptide" evidence="14">
    <location>
        <begin position="1"/>
        <end position="26"/>
    </location>
</feature>
<comment type="similarity">
    <text evidence="3 13">Belongs to the peptidase S11 family.</text>
</comment>
<evidence type="ECO:0000256" key="6">
    <source>
        <dbReference type="ARBA" id="ARBA00022670"/>
    </source>
</evidence>
<protein>
    <recommendedName>
        <fullName evidence="4">serine-type D-Ala-D-Ala carboxypeptidase</fullName>
        <ecNumber evidence="4">3.4.16.4</ecNumber>
    </recommendedName>
</protein>
<keyword evidence="7 14" id="KW-0732">Signal</keyword>
<evidence type="ECO:0000313" key="17">
    <source>
        <dbReference type="Proteomes" id="UP001576762"/>
    </source>
</evidence>
<dbReference type="InterPro" id="IPR018044">
    <property type="entry name" value="Peptidase_S11"/>
</dbReference>
<sequence length="388" mass="42765">MAFNSVIRSFVLVLSLATLLVGQAVAQSALIPSPPQIAGSSWVLKDPLTGRVIMEHNSHERLPPASLTKMMTAYIVERELDEGRIAMTDMVPISVKAWRTGGSRTFVREGTQVSVEDLLKGVIIQSGNDASVALAEFVAGSEDAFVDIMNQQARQLGMNNTNFENATGLPHPNQYSTAYDLALLAKAIIEDYPENYPLYAVKSFTYNNIRQPNRNSLLWRDESVDGLKTGHTEEAGYCLVASAKRDDTRLIAAVMGTSSAEVRAREVQKMLNYGFRYYETERLFLAGQELVDAKVWGGKSDQISVGLAEDVFVTIPRGARDKLESTVDLDSVIKAPIKVGDELGRIQVMLDGEVLVDEPALALTEVQQGGVFKRLWDAIKLFFVQLFN</sequence>
<dbReference type="Pfam" id="PF00768">
    <property type="entry name" value="Peptidase_S11"/>
    <property type="match status" value="1"/>
</dbReference>
<keyword evidence="11" id="KW-0961">Cell wall biogenesis/degradation</keyword>
<evidence type="ECO:0000256" key="11">
    <source>
        <dbReference type="ARBA" id="ARBA00023316"/>
    </source>
</evidence>
<dbReference type="RefSeq" id="WP_374815067.1">
    <property type="nucleotide sequence ID" value="NZ_JBHFLD010000021.1"/>
</dbReference>
<evidence type="ECO:0000313" key="16">
    <source>
        <dbReference type="EMBL" id="MFB2716692.1"/>
    </source>
</evidence>
<dbReference type="SMART" id="SM00936">
    <property type="entry name" value="PBP5_C"/>
    <property type="match status" value="1"/>
</dbReference>
<dbReference type="InterPro" id="IPR001967">
    <property type="entry name" value="Peptidase_S11_N"/>
</dbReference>
<keyword evidence="6" id="KW-0645">Protease</keyword>
<dbReference type="PRINTS" id="PR00725">
    <property type="entry name" value="DADACBPTASE1"/>
</dbReference>
<keyword evidence="9" id="KW-0133">Cell shape</keyword>
<evidence type="ECO:0000256" key="14">
    <source>
        <dbReference type="SAM" id="SignalP"/>
    </source>
</evidence>
<dbReference type="InterPro" id="IPR037167">
    <property type="entry name" value="Peptidase_S11_C_sf"/>
</dbReference>
<evidence type="ECO:0000256" key="7">
    <source>
        <dbReference type="ARBA" id="ARBA00022729"/>
    </source>
</evidence>
<accession>A0ABV4W932</accession>
<evidence type="ECO:0000256" key="13">
    <source>
        <dbReference type="RuleBase" id="RU004016"/>
    </source>
</evidence>
<keyword evidence="17" id="KW-1185">Reference proteome</keyword>
<comment type="function">
    <text evidence="1">Removes C-terminal D-alanyl residues from sugar-peptide cell wall precursors.</text>
</comment>
<comment type="pathway">
    <text evidence="2">Cell wall biogenesis; peptidoglycan biosynthesis.</text>
</comment>
<dbReference type="InterPro" id="IPR012338">
    <property type="entry name" value="Beta-lactam/transpept-like"/>
</dbReference>
<dbReference type="EMBL" id="JBHFLD010000021">
    <property type="protein sequence ID" value="MFB2716692.1"/>
    <property type="molecule type" value="Genomic_DNA"/>
</dbReference>
<feature type="domain" description="Peptidase S11 D-Ala-D-Ala carboxypeptidase A C-terminal" evidence="15">
    <location>
        <begin position="278"/>
        <end position="368"/>
    </location>
</feature>
<evidence type="ECO:0000259" key="15">
    <source>
        <dbReference type="SMART" id="SM00936"/>
    </source>
</evidence>
<dbReference type="GO" id="GO:0004180">
    <property type="term" value="F:carboxypeptidase activity"/>
    <property type="evidence" value="ECO:0007669"/>
    <property type="project" value="UniProtKB-KW"/>
</dbReference>
<evidence type="ECO:0000256" key="2">
    <source>
        <dbReference type="ARBA" id="ARBA00004752"/>
    </source>
</evidence>
<dbReference type="PANTHER" id="PTHR21581:SF6">
    <property type="entry name" value="TRAFFICKING PROTEIN PARTICLE COMPLEX SUBUNIT 12"/>
    <property type="match status" value="1"/>
</dbReference>
<keyword evidence="5 16" id="KW-0121">Carboxypeptidase</keyword>
<dbReference type="Proteomes" id="UP001576762">
    <property type="component" value="Unassembled WGS sequence"/>
</dbReference>
<evidence type="ECO:0000256" key="12">
    <source>
        <dbReference type="ARBA" id="ARBA00034000"/>
    </source>
</evidence>
<dbReference type="InterPro" id="IPR015956">
    <property type="entry name" value="Peniciliin-bd_prot_C_sf"/>
</dbReference>
<dbReference type="PANTHER" id="PTHR21581">
    <property type="entry name" value="D-ALANYL-D-ALANINE CARBOXYPEPTIDASE"/>
    <property type="match status" value="1"/>
</dbReference>
<name>A0ABV4W932_9GAMM</name>